<dbReference type="InterPro" id="IPR003599">
    <property type="entry name" value="Ig_sub"/>
</dbReference>
<keyword evidence="3" id="KW-0732">Signal</keyword>
<dbReference type="SMART" id="SM00407">
    <property type="entry name" value="IGc1"/>
    <property type="match status" value="2"/>
</dbReference>
<dbReference type="InterPro" id="IPR013783">
    <property type="entry name" value="Ig-like_fold"/>
</dbReference>
<keyword evidence="2" id="KW-0812">Transmembrane</keyword>
<proteinExistence type="predicted"/>
<dbReference type="PROSITE" id="PS50835">
    <property type="entry name" value="IG_LIKE"/>
    <property type="match status" value="3"/>
</dbReference>
<feature type="domain" description="Ig-like" evidence="4">
    <location>
        <begin position="681"/>
        <end position="786"/>
    </location>
</feature>
<dbReference type="Gene3D" id="2.60.40.10">
    <property type="entry name" value="Immunoglobulins"/>
    <property type="match status" value="4"/>
</dbReference>
<dbReference type="SUPFAM" id="SSF48726">
    <property type="entry name" value="Immunoglobulin"/>
    <property type="match status" value="4"/>
</dbReference>
<reference evidence="6" key="1">
    <citation type="submission" date="2025-08" db="UniProtKB">
        <authorList>
            <consortium name="RefSeq"/>
        </authorList>
    </citation>
    <scope>IDENTIFICATION</scope>
</reference>
<keyword evidence="2" id="KW-0472">Membrane</keyword>
<evidence type="ECO:0000259" key="4">
    <source>
        <dbReference type="PROSITE" id="PS50835"/>
    </source>
</evidence>
<keyword evidence="1" id="KW-0393">Immunoglobulin domain</keyword>
<protein>
    <submittedName>
        <fullName evidence="6">Uncharacterized protein LOC102198807</fullName>
    </submittedName>
</protein>
<dbReference type="PROSITE" id="PS00290">
    <property type="entry name" value="IG_MHC"/>
    <property type="match status" value="2"/>
</dbReference>
<feature type="domain" description="Ig-like" evidence="4">
    <location>
        <begin position="280"/>
        <end position="382"/>
    </location>
</feature>
<keyword evidence="2" id="KW-1133">Transmembrane helix</keyword>
<feature type="transmembrane region" description="Helical" evidence="2">
    <location>
        <begin position="795"/>
        <end position="811"/>
    </location>
</feature>
<feature type="signal peptide" evidence="3">
    <location>
        <begin position="1"/>
        <end position="20"/>
    </location>
</feature>
<evidence type="ECO:0000256" key="1">
    <source>
        <dbReference type="ARBA" id="ARBA00023319"/>
    </source>
</evidence>
<dbReference type="Pfam" id="PF07686">
    <property type="entry name" value="V-set"/>
    <property type="match status" value="2"/>
</dbReference>
<dbReference type="Pfam" id="PF07654">
    <property type="entry name" value="C1-set"/>
    <property type="match status" value="2"/>
</dbReference>
<accession>A0A9Y3RKH8</accession>
<evidence type="ECO:0000313" key="6">
    <source>
        <dbReference type="RefSeq" id="XP_005738357.1"/>
    </source>
</evidence>
<feature type="chain" id="PRO_5041344849" evidence="3">
    <location>
        <begin position="21"/>
        <end position="828"/>
    </location>
</feature>
<dbReference type="InterPro" id="IPR003006">
    <property type="entry name" value="Ig/MHC_CS"/>
</dbReference>
<gene>
    <name evidence="6" type="primary">LOC102198807</name>
</gene>
<dbReference type="AlphaFoldDB" id="A0A9Y3RKH8"/>
<evidence type="ECO:0000256" key="3">
    <source>
        <dbReference type="SAM" id="SignalP"/>
    </source>
</evidence>
<organism evidence="5 6">
    <name type="scientific">Pundamilia nyererei</name>
    <dbReference type="NCBI Taxonomy" id="303518"/>
    <lineage>
        <taxon>Eukaryota</taxon>
        <taxon>Metazoa</taxon>
        <taxon>Chordata</taxon>
        <taxon>Craniata</taxon>
        <taxon>Vertebrata</taxon>
        <taxon>Euteleostomi</taxon>
        <taxon>Actinopterygii</taxon>
        <taxon>Neopterygii</taxon>
        <taxon>Teleostei</taxon>
        <taxon>Neoteleostei</taxon>
        <taxon>Acanthomorphata</taxon>
        <taxon>Ovalentaria</taxon>
        <taxon>Cichlomorphae</taxon>
        <taxon>Cichliformes</taxon>
        <taxon>Cichlidae</taxon>
        <taxon>African cichlids</taxon>
        <taxon>Pseudocrenilabrinae</taxon>
        <taxon>Haplochromini</taxon>
        <taxon>Pundamilia</taxon>
    </lineage>
</organism>
<dbReference type="InterPro" id="IPR036179">
    <property type="entry name" value="Ig-like_dom_sf"/>
</dbReference>
<dbReference type="Proteomes" id="UP000695023">
    <property type="component" value="Unplaced"/>
</dbReference>
<dbReference type="InterPro" id="IPR013106">
    <property type="entry name" value="Ig_V-set"/>
</dbReference>
<evidence type="ECO:0000313" key="5">
    <source>
        <dbReference type="Proteomes" id="UP000695023"/>
    </source>
</evidence>
<sequence>MRVLILRIFVYLYLSAGVWSVHQIQWLPCYFIDERLYLNKDNHTETRVIPREAILQFGQKGDAPVNPNAITFLVIRSKLDLLQYVEGVEAEQLKCELHRYSTEGGYVRWPVLGAREYNHWFTCILRHSRGRFTVAGTLRHPSDQPPPGQPDYHNWSVIADKEVLTTAVAMVIKTQTPSVKARLKSQQKLHCQFDVDHKGAKVTVEWHRHRPGERTKLFSYNRHTGQTEGSGVGLRAIAAGDASYTLASTTMISEGTYICSVSVYPLFTKVDIYLQIEESPHVSLNVATTLLLQEGKDLMVKCEANGYYPRDVEIIWYEEDPGTPHPKPLNHSVLFSHKVNGDMTFLLSGVFYLQAALRDSGKKFTCSVSHQSLKVPITKSFTLIVEEPTNWILYLVVGSALCVVILLLYVKRRYLHSGVWSVHQILWLPCYFIDERVFLNKDNHTETQLIHREAILQFGQKGDAPVNPNAITFLITRSKLDLLQYVEGVEAEQLKCELHRYSTEGGYVRWPVLGAREYNHWFTCILRHSRGLFTITSFLRRPFDQPPPGRPDYHKWPPIPNREVLTTTVAMVIKTQTPSVKARLKFQQKLHCQFDVDHKGAKVTVEWHKQHHGERTKLFSYNRRTGQTQGSGVGLRAFAAGDASYTLASTMISSEGTYICSVSVNPLFGRVDINLQIEEPPHVSLNVGPSLSLVEGNKRKIVCGANSYYPRDVEIIWYEQDPVMLDAPHPRSLENVFLSYHKENRDMTFSLSGFFYLQASLRDSGKRFTCSVSHQSLKVPITKSFTLIVEEPTNWMLYLAVGSVMILLLYVKRRYLHSAWRTLAGKAI</sequence>
<feature type="domain" description="Ig-like" evidence="4">
    <location>
        <begin position="560"/>
        <end position="663"/>
    </location>
</feature>
<dbReference type="InterPro" id="IPR007110">
    <property type="entry name" value="Ig-like_dom"/>
</dbReference>
<dbReference type="SMART" id="SM00409">
    <property type="entry name" value="IG"/>
    <property type="match status" value="4"/>
</dbReference>
<name>A0A9Y3RKH8_9CICH</name>
<dbReference type="PANTHER" id="PTHR23411">
    <property type="entry name" value="TAPASIN"/>
    <property type="match status" value="1"/>
</dbReference>
<dbReference type="RefSeq" id="XP_005738357.1">
    <property type="nucleotide sequence ID" value="XM_005738300.2"/>
</dbReference>
<dbReference type="InterPro" id="IPR050380">
    <property type="entry name" value="Immune_Resp_Modulators"/>
</dbReference>
<dbReference type="GeneID" id="102198807"/>
<evidence type="ECO:0000256" key="2">
    <source>
        <dbReference type="SAM" id="Phobius"/>
    </source>
</evidence>
<dbReference type="InterPro" id="IPR003597">
    <property type="entry name" value="Ig_C1-set"/>
</dbReference>
<keyword evidence="5" id="KW-1185">Reference proteome</keyword>